<organism evidence="1 2">
    <name type="scientific">Russula earlei</name>
    <dbReference type="NCBI Taxonomy" id="71964"/>
    <lineage>
        <taxon>Eukaryota</taxon>
        <taxon>Fungi</taxon>
        <taxon>Dikarya</taxon>
        <taxon>Basidiomycota</taxon>
        <taxon>Agaricomycotina</taxon>
        <taxon>Agaricomycetes</taxon>
        <taxon>Russulales</taxon>
        <taxon>Russulaceae</taxon>
        <taxon>Russula</taxon>
    </lineage>
</organism>
<gene>
    <name evidence="1" type="ORF">F5148DRAFT_966923</name>
</gene>
<reference evidence="1" key="1">
    <citation type="submission" date="2021-03" db="EMBL/GenBank/DDBJ databases">
        <title>Evolutionary priming and transition to the ectomycorrhizal habit in an iconic lineage of mushroom-forming fungi: is preadaptation a requirement?</title>
        <authorList>
            <consortium name="DOE Joint Genome Institute"/>
            <person name="Looney B.P."/>
            <person name="Miyauchi S."/>
            <person name="Morin E."/>
            <person name="Drula E."/>
            <person name="Courty P.E."/>
            <person name="Chicoki N."/>
            <person name="Fauchery L."/>
            <person name="Kohler A."/>
            <person name="Kuo A."/>
            <person name="LaButti K."/>
            <person name="Pangilinan J."/>
            <person name="Lipzen A."/>
            <person name="Riley R."/>
            <person name="Andreopoulos W."/>
            <person name="He G."/>
            <person name="Johnson J."/>
            <person name="Barry K.W."/>
            <person name="Grigoriev I.V."/>
            <person name="Nagy L."/>
            <person name="Hibbett D."/>
            <person name="Henrissat B."/>
            <person name="Matheny P.B."/>
            <person name="Labbe J."/>
            <person name="Martin A.F."/>
        </authorList>
    </citation>
    <scope>NUCLEOTIDE SEQUENCE</scope>
    <source>
        <strain evidence="1">BPL698</strain>
    </source>
</reference>
<name>A0ACC0UP83_9AGAM</name>
<dbReference type="Proteomes" id="UP001207468">
    <property type="component" value="Unassembled WGS sequence"/>
</dbReference>
<sequence>TTVKDPARRRLFYHLVPPSSPLSDTRPTPPPSSVSSIVLGWLPAETPDDRDPGLNDGSYYTSLASCRSFMGRHPRDSQRALDDVQVAGELQLGNGSMHTY</sequence>
<accession>A0ACC0UP83</accession>
<dbReference type="EMBL" id="JAGFNK010000001">
    <property type="protein sequence ID" value="KAI9513411.1"/>
    <property type="molecule type" value="Genomic_DNA"/>
</dbReference>
<keyword evidence="2" id="KW-1185">Reference proteome</keyword>
<proteinExistence type="predicted"/>
<comment type="caution">
    <text evidence="1">The sequence shown here is derived from an EMBL/GenBank/DDBJ whole genome shotgun (WGS) entry which is preliminary data.</text>
</comment>
<evidence type="ECO:0000313" key="2">
    <source>
        <dbReference type="Proteomes" id="UP001207468"/>
    </source>
</evidence>
<evidence type="ECO:0000313" key="1">
    <source>
        <dbReference type="EMBL" id="KAI9513411.1"/>
    </source>
</evidence>
<feature type="non-terminal residue" evidence="1">
    <location>
        <position position="100"/>
    </location>
</feature>
<feature type="non-terminal residue" evidence="1">
    <location>
        <position position="1"/>
    </location>
</feature>
<protein>
    <submittedName>
        <fullName evidence="1">Uncharacterized protein</fullName>
    </submittedName>
</protein>